<reference key="2">
    <citation type="submission" date="2011-04" db="EMBL/GenBank/DDBJ databases">
        <title>Complete sequence of plasmid 3 of Haliscomenobacter hydrossis DSM 1100.</title>
        <authorList>
            <consortium name="US DOE Joint Genome Institute (JGI-PGF)"/>
            <person name="Lucas S."/>
            <person name="Han J."/>
            <person name="Lapidus A."/>
            <person name="Bruce D."/>
            <person name="Goodwin L."/>
            <person name="Pitluck S."/>
            <person name="Peters L."/>
            <person name="Kyrpides N."/>
            <person name="Mavromatis K."/>
            <person name="Ivanova N."/>
            <person name="Ovchinnikova G."/>
            <person name="Pagani I."/>
            <person name="Daligault H."/>
            <person name="Detter J.C."/>
            <person name="Han C."/>
            <person name="Land M."/>
            <person name="Hauser L."/>
            <person name="Markowitz V."/>
            <person name="Cheng J.-F."/>
            <person name="Hugenholtz P."/>
            <person name="Woyke T."/>
            <person name="Wu D."/>
            <person name="Verbarg S."/>
            <person name="Frueling A."/>
            <person name="Brambilla E."/>
            <person name="Klenk H.-P."/>
            <person name="Eisen J.A."/>
        </authorList>
    </citation>
    <scope>NUCLEOTIDE SEQUENCE</scope>
    <source>
        <strain>DSM 1100</strain>
    </source>
</reference>
<dbReference type="EMBL" id="CP002694">
    <property type="protein sequence ID" value="AEE54650.1"/>
    <property type="molecule type" value="Genomic_DNA"/>
</dbReference>
<dbReference type="Proteomes" id="UP000008461">
    <property type="component" value="Plasmid pHALHY03"/>
</dbReference>
<protein>
    <submittedName>
        <fullName evidence="2">Uncharacterized protein</fullName>
    </submittedName>
</protein>
<name>F4L8E2_HALH1</name>
<dbReference type="KEGG" id="hhy:Halhy_6840"/>
<organism evidence="2 3">
    <name type="scientific">Haliscomenobacter hydrossis (strain ATCC 27775 / DSM 1100 / LMG 10767 / O)</name>
    <dbReference type="NCBI Taxonomy" id="760192"/>
    <lineage>
        <taxon>Bacteria</taxon>
        <taxon>Pseudomonadati</taxon>
        <taxon>Bacteroidota</taxon>
        <taxon>Saprospiria</taxon>
        <taxon>Saprospirales</taxon>
        <taxon>Haliscomenobacteraceae</taxon>
        <taxon>Haliscomenobacter</taxon>
    </lineage>
</organism>
<proteinExistence type="predicted"/>
<dbReference type="AlphaFoldDB" id="F4L8E2"/>
<dbReference type="HOGENOM" id="CLU_2682682_0_0_10"/>
<evidence type="ECO:0000313" key="2">
    <source>
        <dbReference type="EMBL" id="AEE54650.1"/>
    </source>
</evidence>
<keyword evidence="3" id="KW-1185">Reference proteome</keyword>
<reference evidence="2 3" key="1">
    <citation type="journal article" date="2011" name="Stand. Genomic Sci.">
        <title>Complete genome sequence of Haliscomenobacter hydrossis type strain (O).</title>
        <authorList>
            <consortium name="US DOE Joint Genome Institute (JGI-PGF)"/>
            <person name="Daligault H."/>
            <person name="Lapidus A."/>
            <person name="Zeytun A."/>
            <person name="Nolan M."/>
            <person name="Lucas S."/>
            <person name="Del Rio T.G."/>
            <person name="Tice H."/>
            <person name="Cheng J.F."/>
            <person name="Tapia R."/>
            <person name="Han C."/>
            <person name="Goodwin L."/>
            <person name="Pitluck S."/>
            <person name="Liolios K."/>
            <person name="Pagani I."/>
            <person name="Ivanova N."/>
            <person name="Huntemann M."/>
            <person name="Mavromatis K."/>
            <person name="Mikhailova N."/>
            <person name="Pati A."/>
            <person name="Chen A."/>
            <person name="Palaniappan K."/>
            <person name="Land M."/>
            <person name="Hauser L."/>
            <person name="Brambilla E.M."/>
            <person name="Rohde M."/>
            <person name="Verbarg S."/>
            <person name="Goker M."/>
            <person name="Bristow J."/>
            <person name="Eisen J.A."/>
            <person name="Markowitz V."/>
            <person name="Hugenholtz P."/>
            <person name="Kyrpides N.C."/>
            <person name="Klenk H.P."/>
            <person name="Woyke T."/>
        </authorList>
    </citation>
    <scope>NUCLEOTIDE SEQUENCE [LARGE SCALE GENOMIC DNA]</scope>
    <source>
        <strain evidence="3">ATCC 27775 / DSM 1100 / LMG 10767 / O</strain>
        <plasmid evidence="3">Plasmid pHALHY03</plasmid>
    </source>
</reference>
<evidence type="ECO:0000313" key="3">
    <source>
        <dbReference type="Proteomes" id="UP000008461"/>
    </source>
</evidence>
<accession>F4L8E2</accession>
<keyword evidence="2" id="KW-0614">Plasmid</keyword>
<gene>
    <name evidence="2" type="ordered locus">Halhy_6840</name>
</gene>
<feature type="region of interest" description="Disordered" evidence="1">
    <location>
        <begin position="55"/>
        <end position="74"/>
    </location>
</feature>
<evidence type="ECO:0000256" key="1">
    <source>
        <dbReference type="SAM" id="MobiDB-lite"/>
    </source>
</evidence>
<geneLocation type="plasmid" evidence="2 3">
    <name>pHALHY03</name>
</geneLocation>
<sequence length="74" mass="8363">MGSNQMVFPIGAVSKMKMDKRPIKIINSVSELHRLLTLPTSWVLSTHSHSINFLKTKQPLHPSNTGNRSIEKRP</sequence>
<feature type="compositionally biased region" description="Polar residues" evidence="1">
    <location>
        <begin position="55"/>
        <end position="68"/>
    </location>
</feature>